<dbReference type="InterPro" id="IPR018042">
    <property type="entry name" value="Aspartate_kinase_CS"/>
</dbReference>
<keyword evidence="4" id="KW-0547">Nucleotide-binding</keyword>
<dbReference type="PROSITE" id="PS00879">
    <property type="entry name" value="ODR_DC_2_2"/>
    <property type="match status" value="1"/>
</dbReference>
<dbReference type="InterPro" id="IPR045865">
    <property type="entry name" value="ACT-like_dom_sf"/>
</dbReference>
<dbReference type="PROSITE" id="PS00878">
    <property type="entry name" value="ODR_DC_2_1"/>
    <property type="match status" value="1"/>
</dbReference>
<dbReference type="CDD" id="cd04920">
    <property type="entry name" value="ACT_AKiii-DAPDC_2"/>
    <property type="match status" value="1"/>
</dbReference>
<dbReference type="GO" id="GO:0009088">
    <property type="term" value="P:threonine biosynthetic process"/>
    <property type="evidence" value="ECO:0007669"/>
    <property type="project" value="UniProtKB-UniPathway"/>
</dbReference>
<dbReference type="UniPathway" id="UPA00034">
    <property type="reaction ID" value="UER00015"/>
</dbReference>
<evidence type="ECO:0000313" key="15">
    <source>
        <dbReference type="EMBL" id="CBH23299.1"/>
    </source>
</evidence>
<dbReference type="PROSITE" id="PS00324">
    <property type="entry name" value="ASPARTOKINASE"/>
    <property type="match status" value="1"/>
</dbReference>
<evidence type="ECO:0000256" key="4">
    <source>
        <dbReference type="ARBA" id="ARBA00022741"/>
    </source>
</evidence>
<dbReference type="InterPro" id="IPR022644">
    <property type="entry name" value="De-COase2_N"/>
</dbReference>
<dbReference type="CDD" id="cd04935">
    <property type="entry name" value="ACT_AKiii-DAPDC_1"/>
    <property type="match status" value="1"/>
</dbReference>
<dbReference type="Pfam" id="PF00696">
    <property type="entry name" value="AA_kinase"/>
    <property type="match status" value="1"/>
</dbReference>
<dbReference type="InterPro" id="IPR002986">
    <property type="entry name" value="DAP_deCOOHase_LysA"/>
</dbReference>
<dbReference type="PIRSF" id="PIRSF036459">
    <property type="entry name" value="DAP_dec_asp_kin"/>
    <property type="match status" value="1"/>
</dbReference>
<dbReference type="SUPFAM" id="SSF50621">
    <property type="entry name" value="Alanine racemase C-terminal domain-like"/>
    <property type="match status" value="1"/>
</dbReference>
<evidence type="ECO:0000256" key="13">
    <source>
        <dbReference type="RuleBase" id="RU004249"/>
    </source>
</evidence>
<dbReference type="InterPro" id="IPR036393">
    <property type="entry name" value="AceGlu_kinase-like_sf"/>
</dbReference>
<evidence type="ECO:0000256" key="12">
    <source>
        <dbReference type="RuleBase" id="RU003737"/>
    </source>
</evidence>
<comment type="pathway">
    <text evidence="13">Amino-acid biosynthesis; L-threonine biosynthesis; L-threonine from L-aspartate: step 1/5.</text>
</comment>
<dbReference type="UniPathway" id="UPA00051">
    <property type="reaction ID" value="UER00462"/>
</dbReference>
<dbReference type="Gene3D" id="3.40.1160.10">
    <property type="entry name" value="Acetylglutamate kinase-like"/>
    <property type="match status" value="1"/>
</dbReference>
<dbReference type="EC" id="4.1.1.20" evidence="10"/>
<comment type="cofactor">
    <cofactor evidence="1 11">
        <name>pyridoxal 5'-phosphate</name>
        <dbReference type="ChEBI" id="CHEBI:597326"/>
    </cofactor>
</comment>
<dbReference type="PRINTS" id="PR01179">
    <property type="entry name" value="ODADCRBXLASE"/>
</dbReference>
<dbReference type="Gene3D" id="2.40.37.10">
    <property type="entry name" value="Lyase, Ornithine Decarboxylase, Chain A, domain 1"/>
    <property type="match status" value="1"/>
</dbReference>
<dbReference type="HOGENOM" id="CLU_333395_0_0_10"/>
<dbReference type="Pfam" id="PF22468">
    <property type="entry name" value="ACT_9"/>
    <property type="match status" value="1"/>
</dbReference>
<dbReference type="InterPro" id="IPR022643">
    <property type="entry name" value="De-COase2_C"/>
</dbReference>
<feature type="domain" description="ACT" evidence="14">
    <location>
        <begin position="331"/>
        <end position="401"/>
    </location>
</feature>
<evidence type="ECO:0000256" key="3">
    <source>
        <dbReference type="ARBA" id="ARBA00022679"/>
    </source>
</evidence>
<dbReference type="InterPro" id="IPR011246">
    <property type="entry name" value="DAP_dec_asp_kin"/>
</dbReference>
<dbReference type="NCBIfam" id="NF006515">
    <property type="entry name" value="PRK08961.1"/>
    <property type="match status" value="1"/>
</dbReference>
<accession>D5H5J4</accession>
<evidence type="ECO:0000259" key="14">
    <source>
        <dbReference type="PROSITE" id="PS51671"/>
    </source>
</evidence>
<gene>
    <name evidence="15" type="primary">dapG</name>
    <name evidence="15" type="ordered locus">SRM_00378</name>
</gene>
<dbReference type="InterPro" id="IPR022653">
    <property type="entry name" value="De-COase2_pyr-phos_BS"/>
</dbReference>
<evidence type="ECO:0000256" key="7">
    <source>
        <dbReference type="ARBA" id="ARBA00022840"/>
    </source>
</evidence>
<evidence type="ECO:0000256" key="10">
    <source>
        <dbReference type="NCBIfam" id="TIGR01048"/>
    </source>
</evidence>
<keyword evidence="8 11" id="KW-0663">Pyridoxal phosphate</keyword>
<comment type="similarity">
    <text evidence="12">Belongs to the Orn/Lys/Arg decarboxylase class-II family.</text>
</comment>
<evidence type="ECO:0000256" key="9">
    <source>
        <dbReference type="ARBA" id="ARBA00023239"/>
    </source>
</evidence>
<evidence type="ECO:0000313" key="16">
    <source>
        <dbReference type="Proteomes" id="UP000000933"/>
    </source>
</evidence>
<dbReference type="Proteomes" id="UP000000933">
    <property type="component" value="Chromosome"/>
</dbReference>
<dbReference type="PANTHER" id="PTHR43727:SF2">
    <property type="entry name" value="GROUP IV DECARBOXYLASE"/>
    <property type="match status" value="1"/>
</dbReference>
<dbReference type="InterPro" id="IPR009006">
    <property type="entry name" value="Ala_racemase/Decarboxylase_C"/>
</dbReference>
<dbReference type="CDD" id="cd04259">
    <property type="entry name" value="AAK_AK-DapDC"/>
    <property type="match status" value="1"/>
</dbReference>
<dbReference type="PANTHER" id="PTHR43727">
    <property type="entry name" value="DIAMINOPIMELATE DECARBOXYLASE"/>
    <property type="match status" value="1"/>
</dbReference>
<keyword evidence="3 15" id="KW-0808">Transferase</keyword>
<dbReference type="InterPro" id="IPR022657">
    <property type="entry name" value="De-COase2_CS"/>
</dbReference>
<reference evidence="15 16" key="1">
    <citation type="journal article" date="2010" name="ISME J.">
        <title>Fine-scale evolution: genomic, phenotypic and ecological differentiation in two coexisting Salinibacter ruber strains.</title>
        <authorList>
            <person name="Pena A."/>
            <person name="Teeling H."/>
            <person name="Huerta-Cepas J."/>
            <person name="Santos F."/>
            <person name="Yarza P."/>
            <person name="Brito-Echeverria J."/>
            <person name="Lucio M."/>
            <person name="Schmitt-Kopplin P."/>
            <person name="Meseguer I."/>
            <person name="Schenowitz C."/>
            <person name="Dossat C."/>
            <person name="Barbe V."/>
            <person name="Dopazo J."/>
            <person name="Rossello-Mora R."/>
            <person name="Schuler M."/>
            <person name="Glockner F.O."/>
            <person name="Amann R."/>
            <person name="Gabaldon T."/>
            <person name="Anton J."/>
        </authorList>
    </citation>
    <scope>NUCLEOTIDE SEQUENCE [LARGE SCALE GENOMIC DNA]</scope>
    <source>
        <strain evidence="15 16">M8</strain>
    </source>
</reference>
<keyword evidence="7" id="KW-0067">ATP-binding</keyword>
<keyword evidence="9" id="KW-0456">Lyase</keyword>
<dbReference type="GO" id="GO:0005524">
    <property type="term" value="F:ATP binding"/>
    <property type="evidence" value="ECO:0007669"/>
    <property type="project" value="UniProtKB-KW"/>
</dbReference>
<reference evidence="16" key="2">
    <citation type="submission" date="2010-04" db="EMBL/GenBank/DDBJ databases">
        <title>Genome sequence of Salinibacter ruber M8.</title>
        <authorList>
            <consortium name="Genoscope"/>
        </authorList>
    </citation>
    <scope>NUCLEOTIDE SEQUENCE [LARGE SCALE GENOMIC DNA]</scope>
    <source>
        <strain evidence="16">M8</strain>
    </source>
</reference>
<dbReference type="PATRIC" id="fig|761659.10.peg.435"/>
<dbReference type="InterPro" id="IPR001048">
    <property type="entry name" value="Asp/Glu/Uridylate_kinase"/>
</dbReference>
<keyword evidence="6" id="KW-0210">Decarboxylase</keyword>
<protein>
    <recommendedName>
        <fullName evidence="10">Diaminopimelate decarboxylase</fullName>
        <ecNumber evidence="10">4.1.1.20</ecNumber>
    </recommendedName>
</protein>
<dbReference type="Pfam" id="PF02784">
    <property type="entry name" value="Orn_Arg_deC_N"/>
    <property type="match status" value="1"/>
</dbReference>
<dbReference type="KEGG" id="srm:SRM_00378"/>
<dbReference type="Pfam" id="PF00278">
    <property type="entry name" value="Orn_DAP_Arg_deC"/>
    <property type="match status" value="1"/>
</dbReference>
<dbReference type="NCBIfam" id="TIGR01048">
    <property type="entry name" value="lysA"/>
    <property type="match status" value="1"/>
</dbReference>
<keyword evidence="5 15" id="KW-0418">Kinase</keyword>
<sequence length="870" mass="93873">MMPASGRPWVVCKFGGTSVSSRARWDTIVEVVRTHRAEGRAPFLVCSALQGISDQLEALCAQLASAEPGAPESTLDTIRERHRALGQDLGVEAEAVLSGEFARLERWVDEIQATDGPSPRQRAAVLATGELLSTRLGAAYLSAQGLPAEWLDAREFLRATDDPHLPPRRQYLAANCTSHADPGLQARLADAPETVYLTQGFIASNALDETVLLGRGGSDTSAAHFAAKLEAERTEVWTDVPGLFTANPGEVPSGRLLRRLDYDEAQELATMGARVLHPRCLDPARRHQIPLHVRSTEAPSLDGTIVSGEGPDVGPQVKAISAKTDITAVSMDTLGMWQEVGFLADVFQVFKHHGLSVDLMATSESNVTVTLDPVANALDPDILDRLLHDLNRYCDAELIDPCAIVSLVGRHIRSLLSELGPAFEVFDEQKVHLVTQAASDLNMSFVVDEDQASRLVRELHAQFFGHRAPDAVFGPRWQELVEDGTPEETPDVWWRERREALLRLADDESPRYVYDPEVVTARSDEVQGLGPIDQSFYAVKANPHPEVLRLLERRGLGFECVSPGELDRVFEACPGLDPARVLFQPNFAAPAEYADAFERGVHVTVDNVQPLAEHPDVFAGEELFVRVDPGQGEGHHRKVRTAGAQSKFGVVPDDLGRLRAAVDQAGATVVGLHAHVGSGITDESTWAGLVDLLASLAAEFPAVRALNVGGGLGVPNASGGRPLDLDALDAALGEAAARHPQYDLWMEPGRYLVAEAGVLLARVTQTKTKDAAAYVGLDTGMNSLLRPALYGAHHEIVNLSRLDEPPAMTADVVGPVCETGDVLGHDRRLPPTEPGDTLLVATTGAYGASMSNRYNLREPASEVMLAPEPA</sequence>
<dbReference type="GO" id="GO:0009089">
    <property type="term" value="P:lysine biosynthetic process via diaminopimelate"/>
    <property type="evidence" value="ECO:0007669"/>
    <property type="project" value="UniProtKB-UniRule"/>
</dbReference>
<dbReference type="PROSITE" id="PS51671">
    <property type="entry name" value="ACT"/>
    <property type="match status" value="1"/>
</dbReference>
<dbReference type="InterPro" id="IPR001341">
    <property type="entry name" value="Asp_kinase"/>
</dbReference>
<dbReference type="SUPFAM" id="SSF55021">
    <property type="entry name" value="ACT-like"/>
    <property type="match status" value="2"/>
</dbReference>
<comment type="pathway">
    <text evidence="13">Amino-acid biosynthesis; L-methionine biosynthesis via de novo pathway; L-homoserine from L-aspartate: step 1/3.</text>
</comment>
<keyword evidence="13" id="KW-0028">Amino-acid biosynthesis</keyword>
<dbReference type="AlphaFoldDB" id="D5H5J4"/>
<dbReference type="GO" id="GO:0008836">
    <property type="term" value="F:diaminopimelate decarboxylase activity"/>
    <property type="evidence" value="ECO:0007669"/>
    <property type="project" value="UniProtKB-UniRule"/>
</dbReference>
<feature type="modified residue" description="N6-(pyridoxal phosphate)lysine" evidence="11">
    <location>
        <position position="540"/>
    </location>
</feature>
<dbReference type="RefSeq" id="WP_013060863.1">
    <property type="nucleotide sequence ID" value="NC_014032.1"/>
</dbReference>
<dbReference type="SUPFAM" id="SSF51419">
    <property type="entry name" value="PLP-binding barrel"/>
    <property type="match status" value="1"/>
</dbReference>
<proteinExistence type="inferred from homology"/>
<feature type="active site" description="Proton donor" evidence="11">
    <location>
        <position position="817"/>
    </location>
</feature>
<name>D5H5J4_SALRM</name>
<dbReference type="InterPro" id="IPR029066">
    <property type="entry name" value="PLP-binding_barrel"/>
</dbReference>
<dbReference type="Gene3D" id="3.20.20.10">
    <property type="entry name" value="Alanine racemase"/>
    <property type="match status" value="1"/>
</dbReference>
<evidence type="ECO:0000256" key="2">
    <source>
        <dbReference type="ARBA" id="ARBA00004766"/>
    </source>
</evidence>
<dbReference type="InterPro" id="IPR000183">
    <property type="entry name" value="Orn/DAP/Arg_de-COase"/>
</dbReference>
<dbReference type="InterPro" id="IPR054352">
    <property type="entry name" value="ACT_Aspartokinase"/>
</dbReference>
<dbReference type="GO" id="GO:0004072">
    <property type="term" value="F:aspartate kinase activity"/>
    <property type="evidence" value="ECO:0007669"/>
    <property type="project" value="InterPro"/>
</dbReference>
<evidence type="ECO:0000256" key="6">
    <source>
        <dbReference type="ARBA" id="ARBA00022793"/>
    </source>
</evidence>
<evidence type="ECO:0000256" key="5">
    <source>
        <dbReference type="ARBA" id="ARBA00022777"/>
    </source>
</evidence>
<dbReference type="PRINTS" id="PR01181">
    <property type="entry name" value="DAPDCRBXLASE"/>
</dbReference>
<dbReference type="NCBIfam" id="TIGR00657">
    <property type="entry name" value="asp_kinases"/>
    <property type="match status" value="1"/>
</dbReference>
<dbReference type="Gene3D" id="3.30.70.260">
    <property type="match status" value="2"/>
</dbReference>
<comment type="pathway">
    <text evidence="2 13">Amino-acid biosynthesis; L-lysine biosynthesis via DAP pathway; (S)-tetrahydrodipicolinate from L-aspartate: step 1/4.</text>
</comment>
<dbReference type="InterPro" id="IPR002912">
    <property type="entry name" value="ACT_dom"/>
</dbReference>
<evidence type="ECO:0000256" key="8">
    <source>
        <dbReference type="ARBA" id="ARBA00022898"/>
    </source>
</evidence>
<dbReference type="EMBL" id="FP565814">
    <property type="protein sequence ID" value="CBH23299.1"/>
    <property type="molecule type" value="Genomic_DNA"/>
</dbReference>
<dbReference type="UniPathway" id="UPA00050">
    <property type="reaction ID" value="UER00461"/>
</dbReference>
<evidence type="ECO:0000256" key="11">
    <source>
        <dbReference type="PIRSR" id="PIRSR600183-50"/>
    </source>
</evidence>
<evidence type="ECO:0000256" key="1">
    <source>
        <dbReference type="ARBA" id="ARBA00001933"/>
    </source>
</evidence>
<organism evidence="15 16">
    <name type="scientific">Salinibacter ruber (strain M8)</name>
    <dbReference type="NCBI Taxonomy" id="761659"/>
    <lineage>
        <taxon>Bacteria</taxon>
        <taxon>Pseudomonadati</taxon>
        <taxon>Rhodothermota</taxon>
        <taxon>Rhodothermia</taxon>
        <taxon>Rhodothermales</taxon>
        <taxon>Salinibacteraceae</taxon>
        <taxon>Salinibacter</taxon>
    </lineage>
</organism>
<dbReference type="SUPFAM" id="SSF53633">
    <property type="entry name" value="Carbamate kinase-like"/>
    <property type="match status" value="1"/>
</dbReference>